<dbReference type="InterPro" id="IPR035979">
    <property type="entry name" value="RBD_domain_sf"/>
</dbReference>
<gene>
    <name evidence="1" type="ORF">DCAR_0414649</name>
</gene>
<reference evidence="1" key="2">
    <citation type="submission" date="2022-03" db="EMBL/GenBank/DDBJ databases">
        <title>Draft title - Genomic analysis of global carrot germplasm unveils the trajectory of domestication and the origin of high carotenoid orange carrot.</title>
        <authorList>
            <person name="Iorizzo M."/>
            <person name="Ellison S."/>
            <person name="Senalik D."/>
            <person name="Macko-Podgorni A."/>
            <person name="Grzebelus D."/>
            <person name="Bostan H."/>
            <person name="Rolling W."/>
            <person name="Curaba J."/>
            <person name="Simon P."/>
        </authorList>
    </citation>
    <scope>NUCLEOTIDE SEQUENCE</scope>
    <source>
        <tissue evidence="1">Leaf</tissue>
    </source>
</reference>
<sequence>MLLEQEQLVFFRFLVQLALEVVERNSPSFGFVHFETEAAVERALNAPPLMILGHLIRVEKRLFEYKRVLFTSHDLIYRELVLSLYYKERKDSNGGIYLELTAGIHGQWYYNIADGSHMINLKNEEPVDDLLKKQIEDFVQAEFKAMKQGTIMLWRPRGKRTSTPKHLIHETTLHNVYGGKIFRTDCIQQATRYMSASDPSSLVSFFKLFKEKLATETGGDDLEKLSDFAKSHYGWRPRITVKTKHQVDFGFLFTDPDAPLDNPFRTPKGSSKDFSDFCNAQ</sequence>
<dbReference type="SUPFAM" id="SSF54928">
    <property type="entry name" value="RNA-binding domain, RBD"/>
    <property type="match status" value="1"/>
</dbReference>
<name>A0A164ZXX6_DAUCS</name>
<keyword evidence="2" id="KW-1185">Reference proteome</keyword>
<dbReference type="EMBL" id="CP093346">
    <property type="protein sequence ID" value="WOG95334.1"/>
    <property type="molecule type" value="Genomic_DNA"/>
</dbReference>
<evidence type="ECO:0000313" key="2">
    <source>
        <dbReference type="Proteomes" id="UP000077755"/>
    </source>
</evidence>
<accession>A0A164ZXX6</accession>
<dbReference type="AlphaFoldDB" id="A0A164ZXX6"/>
<proteinExistence type="predicted"/>
<dbReference type="Proteomes" id="UP000077755">
    <property type="component" value="Chromosome 4"/>
</dbReference>
<reference evidence="1" key="1">
    <citation type="journal article" date="2016" name="Nat. Genet.">
        <title>A high-quality carrot genome assembly provides new insights into carotenoid accumulation and asterid genome evolution.</title>
        <authorList>
            <person name="Iorizzo M."/>
            <person name="Ellison S."/>
            <person name="Senalik D."/>
            <person name="Zeng P."/>
            <person name="Satapoomin P."/>
            <person name="Huang J."/>
            <person name="Bowman M."/>
            <person name="Iovene M."/>
            <person name="Sanseverino W."/>
            <person name="Cavagnaro P."/>
            <person name="Yildiz M."/>
            <person name="Macko-Podgorni A."/>
            <person name="Moranska E."/>
            <person name="Grzebelus E."/>
            <person name="Grzebelus D."/>
            <person name="Ashrafi H."/>
            <person name="Zheng Z."/>
            <person name="Cheng S."/>
            <person name="Spooner D."/>
            <person name="Van Deynze A."/>
            <person name="Simon P."/>
        </authorList>
    </citation>
    <scope>NUCLEOTIDE SEQUENCE</scope>
    <source>
        <tissue evidence="1">Leaf</tissue>
    </source>
</reference>
<organism evidence="1 2">
    <name type="scientific">Daucus carota subsp. sativus</name>
    <name type="common">Carrot</name>
    <dbReference type="NCBI Taxonomy" id="79200"/>
    <lineage>
        <taxon>Eukaryota</taxon>
        <taxon>Viridiplantae</taxon>
        <taxon>Streptophyta</taxon>
        <taxon>Embryophyta</taxon>
        <taxon>Tracheophyta</taxon>
        <taxon>Spermatophyta</taxon>
        <taxon>Magnoliopsida</taxon>
        <taxon>eudicotyledons</taxon>
        <taxon>Gunneridae</taxon>
        <taxon>Pentapetalae</taxon>
        <taxon>asterids</taxon>
        <taxon>campanulids</taxon>
        <taxon>Apiales</taxon>
        <taxon>Apiaceae</taxon>
        <taxon>Apioideae</taxon>
        <taxon>Scandiceae</taxon>
        <taxon>Daucinae</taxon>
        <taxon>Daucus</taxon>
        <taxon>Daucus sect. Daucus</taxon>
    </lineage>
</organism>
<protein>
    <submittedName>
        <fullName evidence="1">Uncharacterized protein</fullName>
    </submittedName>
</protein>
<dbReference type="Gene3D" id="3.30.70.330">
    <property type="match status" value="1"/>
</dbReference>
<evidence type="ECO:0000313" key="1">
    <source>
        <dbReference type="EMBL" id="WOG95334.1"/>
    </source>
</evidence>
<dbReference type="InterPro" id="IPR012677">
    <property type="entry name" value="Nucleotide-bd_a/b_plait_sf"/>
</dbReference>
<dbReference type="Gramene" id="KZM96593">
    <property type="protein sequence ID" value="KZM96593"/>
    <property type="gene ID" value="DCAR_016045"/>
</dbReference>
<dbReference type="GO" id="GO:0003676">
    <property type="term" value="F:nucleic acid binding"/>
    <property type="evidence" value="ECO:0007669"/>
    <property type="project" value="InterPro"/>
</dbReference>